<dbReference type="OrthoDB" id="26387at2759"/>
<accession>A0A2T7NWH1</accession>
<keyword evidence="1" id="KW-0862">Zinc</keyword>
<comment type="similarity">
    <text evidence="1">Belongs to the E3 ubiquitin-protein ligase UBR1-like family.</text>
</comment>
<protein>
    <recommendedName>
        <fullName evidence="1">E3 ubiquitin-protein ligase</fullName>
        <ecNumber evidence="1">2.3.2.27</ecNumber>
    </recommendedName>
</protein>
<dbReference type="GO" id="GO:0016567">
    <property type="term" value="P:protein ubiquitination"/>
    <property type="evidence" value="ECO:0007669"/>
    <property type="project" value="UniProtKB-UniRule"/>
</dbReference>
<comment type="pathway">
    <text evidence="1">Protein modification; protein ubiquitination.</text>
</comment>
<dbReference type="Gene3D" id="1.10.10.2670">
    <property type="entry name" value="E3 ubiquitin-protein ligase"/>
    <property type="match status" value="1"/>
</dbReference>
<dbReference type="InterPro" id="IPR055194">
    <property type="entry name" value="UBR1-like_WH"/>
</dbReference>
<organism evidence="5 6">
    <name type="scientific">Pomacea canaliculata</name>
    <name type="common">Golden apple snail</name>
    <dbReference type="NCBI Taxonomy" id="400727"/>
    <lineage>
        <taxon>Eukaryota</taxon>
        <taxon>Metazoa</taxon>
        <taxon>Spiralia</taxon>
        <taxon>Lophotrochozoa</taxon>
        <taxon>Mollusca</taxon>
        <taxon>Gastropoda</taxon>
        <taxon>Caenogastropoda</taxon>
        <taxon>Architaenioglossa</taxon>
        <taxon>Ampullarioidea</taxon>
        <taxon>Ampullariidae</taxon>
        <taxon>Pomacea</taxon>
    </lineage>
</organism>
<dbReference type="PANTHER" id="PTHR21497">
    <property type="entry name" value="UBIQUITIN LIGASE E3 ALPHA-RELATED"/>
    <property type="match status" value="1"/>
</dbReference>
<dbReference type="GO" id="GO:0005737">
    <property type="term" value="C:cytoplasm"/>
    <property type="evidence" value="ECO:0007669"/>
    <property type="project" value="TreeGrafter"/>
</dbReference>
<feature type="domain" description="E3 ubiquitin-protein ligase UBR1-like winged-helix" evidence="4">
    <location>
        <begin position="493"/>
        <end position="590"/>
    </location>
</feature>
<name>A0A2T7NWH1_POMCA</name>
<dbReference type="GO" id="GO:0008270">
    <property type="term" value="F:zinc ion binding"/>
    <property type="evidence" value="ECO:0007669"/>
    <property type="project" value="UniProtKB-UniRule"/>
</dbReference>
<dbReference type="EMBL" id="PZQS01000008">
    <property type="protein sequence ID" value="PVD25515.1"/>
    <property type="molecule type" value="Genomic_DNA"/>
</dbReference>
<evidence type="ECO:0000256" key="2">
    <source>
        <dbReference type="SAM" id="MobiDB-lite"/>
    </source>
</evidence>
<dbReference type="InterPro" id="IPR039164">
    <property type="entry name" value="UBR1-like"/>
</dbReference>
<feature type="region of interest" description="Disordered" evidence="2">
    <location>
        <begin position="571"/>
        <end position="595"/>
    </location>
</feature>
<dbReference type="EC" id="2.3.2.27" evidence="1"/>
<keyword evidence="1" id="KW-0833">Ubl conjugation pathway</keyword>
<dbReference type="Proteomes" id="UP000245119">
    <property type="component" value="Linkage Group LG8"/>
</dbReference>
<evidence type="ECO:0000259" key="3">
    <source>
        <dbReference type="Pfam" id="PF18995"/>
    </source>
</evidence>
<comment type="function">
    <text evidence="1">Ubiquitin ligase protein which is a component of the N-end rule pathway. Recognizes and binds to proteins bearing specific N-terminal residues that are destabilizing according to the N-end rule, leading to their ubiquitination and subsequent degradation.</text>
</comment>
<comment type="caution">
    <text evidence="5">The sequence shown here is derived from an EMBL/GenBank/DDBJ whole genome shotgun (WGS) entry which is preliminary data.</text>
</comment>
<comment type="catalytic activity">
    <reaction evidence="1">
        <text>S-ubiquitinyl-[E2 ubiquitin-conjugating enzyme]-L-cysteine + [acceptor protein]-L-lysine = [E2 ubiquitin-conjugating enzyme]-L-cysteine + N(6)-ubiquitinyl-[acceptor protein]-L-lysine.</text>
        <dbReference type="EC" id="2.3.2.27"/>
    </reaction>
</comment>
<proteinExistence type="inferred from homology"/>
<dbReference type="UniPathway" id="UPA00143"/>
<dbReference type="InterPro" id="IPR036390">
    <property type="entry name" value="WH_DNA-bd_sf"/>
</dbReference>
<dbReference type="PANTHER" id="PTHR21497:SF24">
    <property type="entry name" value="E3 UBIQUITIN-PROTEIN LIGASE UBR1"/>
    <property type="match status" value="1"/>
</dbReference>
<keyword evidence="1" id="KW-0479">Metal-binding</keyword>
<dbReference type="Pfam" id="PF22960">
    <property type="entry name" value="WHD_UBR1"/>
    <property type="match status" value="1"/>
</dbReference>
<sequence>DSLAMLPEAFKDRSIRSVFNSVEVHVDLLTCESMESHLPEGLQPERSTSRHGSKPLKKDCAIFFVLFQCNQGHTVARVMCHQLLMSGVLKDAECKKQFAVIFTKHYPQMMQDFNEDDHDHDVSVTSLSVQIYTVPSLARMLVKEHDLINVILKSFLKHCQEKKNRVGKLSFERSERNATFKRACYMLYDLKYALLCKPAMPEEWSDGLRNSFLNGFVSMLNLLKMMQGMDSVIRQTAQHLEFEPEWEGAFNLQLKLEDSLVLFSDWCSSDRFLLIEAYKETTEALCHCREKVEKERVEVGGHTAKCIRYDVSSQPVSVHLPVTRFFACKYLYLTHTNIFVYLLLLLLFFCEVCKKILLLQNRLEIMELLEPALRVQVLVAQAQAGMWRRNGFSLLNQIYFYHNVRCREQMYNKDIILMQISASLMDSDEFLISCLNKFGLVAWTKPDYDNPTGQEDFLRQTVTLAEEFLNLLIVILEERYVPGIGEVTAKDAVKREIIHQLCISSMPHSKLAKALPEDPNHETGMEEVVEEVAFFKKPSSGGGNGKYELKDKYYAQYCPFFYHYSKAEQSKSEETQRARKKQNGEDQALPPPVQPPFKPQFKPILGLFHCDVMMHILSTILMRTAATRSRSWSEAQFERVLYLIGMALNEQIAALNSGDQSFLFLRKGVQENGILSQLKGLVHCTNVGQETIKDLLAWVLRKFGEALKLCDEQAYQDQLEDLARCADLRTDAERKKKAAIAAKRRAKIMAQMSKMQKDFIAENAELFENTCTDLCAISGDVDFSEPAPESVALGPAQTQVKMCAAITVTCILCQEEQVVSNTGRAMVQAAFVQMSTVLSQNHWKQLVNGENYDPLFMSADLFNGTHTSSCGHVMHHDCWQRYFQNIVNKERRRPMRFRHSFSYDVDKMEYLCPLCEGLSNTIIPIIPHLSSLLPEGETKAVTLSFDDWLDGIHKTAVNSVQNKQIKGDFFLMLQPCPISSISRMMAESVARNFQLLWDYVNDYSSVCFSDGLQEMMQKFAKDVYVFGLGVKPDDENPRVPIMVWNTCAFTIMACEQDLAAEGQGVFGSLSERQSSLLGVLVRFAAVVSQVVPAETVREHCVRLLSLLIPEKVECLVYDTECLLDVDMFHYLVALTMTLPFLHADGAAKQAQSKQPMGWLPMGGLNDQHALTLVFLVHLTQILLSFNEPPQDSMETEAELETEGQALLEIYSHLRSDAGLEHTEMPSAWQLMSHIRDACLPFLRCAAIFYHHLTGVVAPVSLHADKDNQEFFHLCNYLALPKDISQLFKGQHTSALVKSWCCSRTMRERLSPSSTLLVRYPRTINHLIQLPRDYSELINEASSFTCPKSEADDSRAPTRCLVCGVMLCSQSYCCQEEIDGTVVGAATQHSMVCGAGTGIFLRVRDCQILLLAGRTKGCFLPAPYLDSYGETDQGLRRGNPLTLSQEQYDNIQKIWFQHNIPQTISRHLNQESNAGFLTIEWNNL</sequence>
<keyword evidence="1" id="KW-0808">Transferase</keyword>
<dbReference type="GO" id="GO:0071596">
    <property type="term" value="P:ubiquitin-dependent protein catabolic process via the N-end rule pathway"/>
    <property type="evidence" value="ECO:0007669"/>
    <property type="project" value="UniProtKB-UniRule"/>
</dbReference>
<feature type="non-terminal residue" evidence="5">
    <location>
        <position position="1"/>
    </location>
</feature>
<dbReference type="GO" id="GO:0000151">
    <property type="term" value="C:ubiquitin ligase complex"/>
    <property type="evidence" value="ECO:0007669"/>
    <property type="project" value="TreeGrafter"/>
</dbReference>
<dbReference type="Pfam" id="PF18995">
    <property type="entry name" value="PRT6_C"/>
    <property type="match status" value="1"/>
</dbReference>
<evidence type="ECO:0000256" key="1">
    <source>
        <dbReference type="RuleBase" id="RU366018"/>
    </source>
</evidence>
<dbReference type="GO" id="GO:0061630">
    <property type="term" value="F:ubiquitin protein ligase activity"/>
    <property type="evidence" value="ECO:0007669"/>
    <property type="project" value="UniProtKB-UniRule"/>
</dbReference>
<evidence type="ECO:0000259" key="4">
    <source>
        <dbReference type="Pfam" id="PF22960"/>
    </source>
</evidence>
<evidence type="ECO:0000313" key="6">
    <source>
        <dbReference type="Proteomes" id="UP000245119"/>
    </source>
</evidence>
<dbReference type="STRING" id="400727.A0A2T7NWH1"/>
<feature type="domain" description="E3 ubiquitin-protein ligase UBR-like C-terminal" evidence="3">
    <location>
        <begin position="1032"/>
        <end position="1456"/>
    </location>
</feature>
<keyword evidence="6" id="KW-1185">Reference proteome</keyword>
<keyword evidence="1" id="KW-0863">Zinc-finger</keyword>
<dbReference type="InterPro" id="IPR044046">
    <property type="entry name" value="E3_ligase_UBR-like_C"/>
</dbReference>
<reference evidence="5 6" key="1">
    <citation type="submission" date="2018-04" db="EMBL/GenBank/DDBJ databases">
        <title>The genome of golden apple snail Pomacea canaliculata provides insight into stress tolerance and invasive adaptation.</title>
        <authorList>
            <person name="Liu C."/>
            <person name="Liu B."/>
            <person name="Ren Y."/>
            <person name="Zhang Y."/>
            <person name="Wang H."/>
            <person name="Li S."/>
            <person name="Jiang F."/>
            <person name="Yin L."/>
            <person name="Zhang G."/>
            <person name="Qian W."/>
            <person name="Fan W."/>
        </authorList>
    </citation>
    <scope>NUCLEOTIDE SEQUENCE [LARGE SCALE GENOMIC DNA]</scope>
    <source>
        <strain evidence="5">SZHN2017</strain>
        <tissue evidence="5">Muscle</tissue>
    </source>
</reference>
<gene>
    <name evidence="5" type="ORF">C0Q70_13171</name>
</gene>
<dbReference type="InterPro" id="IPR042065">
    <property type="entry name" value="E3_ELL-like"/>
</dbReference>
<dbReference type="SUPFAM" id="SSF46785">
    <property type="entry name" value="Winged helix' DNA-binding domain"/>
    <property type="match status" value="1"/>
</dbReference>
<evidence type="ECO:0000313" key="5">
    <source>
        <dbReference type="EMBL" id="PVD25515.1"/>
    </source>
</evidence>